<dbReference type="SUPFAM" id="SSF103473">
    <property type="entry name" value="MFS general substrate transporter"/>
    <property type="match status" value="1"/>
</dbReference>
<dbReference type="RefSeq" id="WP_254160539.1">
    <property type="nucleotide sequence ID" value="NZ_JAHESF010000002.1"/>
</dbReference>
<feature type="transmembrane region" description="Helical" evidence="6">
    <location>
        <begin position="300"/>
        <end position="319"/>
    </location>
</feature>
<feature type="transmembrane region" description="Helical" evidence="6">
    <location>
        <begin position="89"/>
        <end position="107"/>
    </location>
</feature>
<feature type="transmembrane region" description="Helical" evidence="6">
    <location>
        <begin position="331"/>
        <end position="348"/>
    </location>
</feature>
<protein>
    <submittedName>
        <fullName evidence="8">L-fucose:H+ symporter permease</fullName>
    </submittedName>
</protein>
<evidence type="ECO:0000256" key="5">
    <source>
        <dbReference type="ARBA" id="ARBA00023136"/>
    </source>
</evidence>
<evidence type="ECO:0000259" key="7">
    <source>
        <dbReference type="PROSITE" id="PS50850"/>
    </source>
</evidence>
<organism evidence="8 9">
    <name type="scientific">Chryseosolibacter histidini</name>
    <dbReference type="NCBI Taxonomy" id="2782349"/>
    <lineage>
        <taxon>Bacteria</taxon>
        <taxon>Pseudomonadati</taxon>
        <taxon>Bacteroidota</taxon>
        <taxon>Cytophagia</taxon>
        <taxon>Cytophagales</taxon>
        <taxon>Chryseotaleaceae</taxon>
        <taxon>Chryseosolibacter</taxon>
    </lineage>
</organism>
<comment type="subcellular location">
    <subcellularLocation>
        <location evidence="1">Cell inner membrane</location>
        <topology evidence="1">Multi-pass membrane protein</topology>
    </subcellularLocation>
</comment>
<evidence type="ECO:0000256" key="6">
    <source>
        <dbReference type="SAM" id="Phobius"/>
    </source>
</evidence>
<dbReference type="Proteomes" id="UP001319200">
    <property type="component" value="Unassembled WGS sequence"/>
</dbReference>
<dbReference type="AlphaFoldDB" id="A0AAP2GHA1"/>
<dbReference type="PANTHER" id="PTHR43702">
    <property type="entry name" value="L-FUCOSE-PROTON SYMPORTER"/>
    <property type="match status" value="1"/>
</dbReference>
<dbReference type="GO" id="GO:0015535">
    <property type="term" value="F:fucose:proton symporter activity"/>
    <property type="evidence" value="ECO:0007669"/>
    <property type="project" value="InterPro"/>
</dbReference>
<gene>
    <name evidence="8" type="primary">fucP</name>
    <name evidence="8" type="ORF">KK083_02980</name>
</gene>
<dbReference type="InterPro" id="IPR036259">
    <property type="entry name" value="MFS_trans_sf"/>
</dbReference>
<dbReference type="CDD" id="cd17394">
    <property type="entry name" value="MFS_FucP_like"/>
    <property type="match status" value="1"/>
</dbReference>
<dbReference type="PANTHER" id="PTHR43702:SF3">
    <property type="entry name" value="PROTEIN TSGA"/>
    <property type="match status" value="1"/>
</dbReference>
<feature type="transmembrane region" description="Helical" evidence="6">
    <location>
        <begin position="354"/>
        <end position="377"/>
    </location>
</feature>
<dbReference type="InterPro" id="IPR020846">
    <property type="entry name" value="MFS_dom"/>
</dbReference>
<dbReference type="NCBIfam" id="TIGR00885">
    <property type="entry name" value="fucP"/>
    <property type="match status" value="1"/>
</dbReference>
<evidence type="ECO:0000256" key="1">
    <source>
        <dbReference type="ARBA" id="ARBA00004429"/>
    </source>
</evidence>
<keyword evidence="4 6" id="KW-1133">Transmembrane helix</keyword>
<dbReference type="InterPro" id="IPR005275">
    <property type="entry name" value="Lfuc_symporter_FucP"/>
</dbReference>
<dbReference type="EMBL" id="JAHESF010000002">
    <property type="protein sequence ID" value="MBT1695826.1"/>
    <property type="molecule type" value="Genomic_DNA"/>
</dbReference>
<feature type="transmembrane region" description="Helical" evidence="6">
    <location>
        <begin position="205"/>
        <end position="227"/>
    </location>
</feature>
<feature type="transmembrane region" description="Helical" evidence="6">
    <location>
        <begin position="415"/>
        <end position="435"/>
    </location>
</feature>
<dbReference type="GO" id="GO:0005886">
    <property type="term" value="C:plasma membrane"/>
    <property type="evidence" value="ECO:0007669"/>
    <property type="project" value="UniProtKB-SubCell"/>
</dbReference>
<name>A0AAP2GHA1_9BACT</name>
<keyword evidence="5 6" id="KW-0472">Membrane</keyword>
<evidence type="ECO:0000256" key="2">
    <source>
        <dbReference type="ARBA" id="ARBA00022475"/>
    </source>
</evidence>
<reference evidence="8 9" key="1">
    <citation type="submission" date="2021-05" db="EMBL/GenBank/DDBJ databases">
        <title>A Polyphasic approach of four new species of the genus Ohtaekwangia: Ohtaekwangia histidinii sp. nov., Ohtaekwangia cretensis sp. nov., Ohtaekwangia indiensis sp. nov., Ohtaekwangia reichenbachii sp. nov. from diverse environment.</title>
        <authorList>
            <person name="Octaviana S."/>
        </authorList>
    </citation>
    <scope>NUCLEOTIDE SEQUENCE [LARGE SCALE GENOMIC DNA]</scope>
    <source>
        <strain evidence="8 9">PWU4</strain>
    </source>
</reference>
<feature type="transmembrane region" description="Helical" evidence="6">
    <location>
        <begin position="113"/>
        <end position="130"/>
    </location>
</feature>
<dbReference type="Gene3D" id="1.20.1250.20">
    <property type="entry name" value="MFS general substrate transporter like domains"/>
    <property type="match status" value="2"/>
</dbReference>
<proteinExistence type="predicted"/>
<feature type="transmembrane region" description="Helical" evidence="6">
    <location>
        <begin position="20"/>
        <end position="37"/>
    </location>
</feature>
<feature type="transmembrane region" description="Helical" evidence="6">
    <location>
        <begin position="64"/>
        <end position="82"/>
    </location>
</feature>
<dbReference type="Pfam" id="PF07690">
    <property type="entry name" value="MFS_1"/>
    <property type="match status" value="1"/>
</dbReference>
<feature type="transmembrane region" description="Helical" evidence="6">
    <location>
        <begin position="151"/>
        <end position="174"/>
    </location>
</feature>
<evidence type="ECO:0000313" key="8">
    <source>
        <dbReference type="EMBL" id="MBT1695826.1"/>
    </source>
</evidence>
<feature type="transmembrane region" description="Helical" evidence="6">
    <location>
        <begin position="248"/>
        <end position="269"/>
    </location>
</feature>
<feature type="transmembrane region" description="Helical" evidence="6">
    <location>
        <begin position="389"/>
        <end position="409"/>
    </location>
</feature>
<comment type="caution">
    <text evidence="8">The sequence shown here is derived from an EMBL/GenBank/DDBJ whole genome shotgun (WGS) entry which is preliminary data.</text>
</comment>
<sequence length="440" mass="47803">MPIVNTETPTIPQSVGKRSYIIPFMLVTSLFFLWGIANSLNGTLIKHFQTALNLNLGQAGIVDSAFYIGYFVMALPSAFLMNRIGYKKGILIGLFLYAAGALLFYPAAEMRVYGFFLFALFVIACGLAFLETAANPYVTVLGDQSSAESRINFAQSFNGLSIIFGPVVGSLFIFSSVEYSNDMLNAMPVAEAEAIRIAEAESVQLPYLIIAGVVLLVAFLFAITRMPEISSASEKEASFKGITRHRHLMFGVMAQFFYVGAQASLWGYFINLKLHFAKDQHLTLVQWLYPIAENMTPTQIASFHASFALVLFMIGRFVGTWLMTKISANKLLSAYAAACVVLITYGLMSSGLSAVIAISLTYFFMSIMFPTIFALSIKGLGSQVKLGSGLVIMAIVGGAVLPPLTGWLGQAGVENALIIPLLSFLVILFFGMTGYKVKGT</sequence>
<feature type="domain" description="Major facilitator superfamily (MFS) profile" evidence="7">
    <location>
        <begin position="23"/>
        <end position="438"/>
    </location>
</feature>
<evidence type="ECO:0000256" key="4">
    <source>
        <dbReference type="ARBA" id="ARBA00022989"/>
    </source>
</evidence>
<dbReference type="PROSITE" id="PS50850">
    <property type="entry name" value="MFS"/>
    <property type="match status" value="1"/>
</dbReference>
<evidence type="ECO:0000256" key="3">
    <source>
        <dbReference type="ARBA" id="ARBA00022692"/>
    </source>
</evidence>
<keyword evidence="9" id="KW-1185">Reference proteome</keyword>
<dbReference type="InterPro" id="IPR050375">
    <property type="entry name" value="MFS_TsgA-like"/>
</dbReference>
<accession>A0AAP2GHA1</accession>
<keyword evidence="3 6" id="KW-0812">Transmembrane</keyword>
<dbReference type="InterPro" id="IPR011701">
    <property type="entry name" value="MFS"/>
</dbReference>
<keyword evidence="2" id="KW-1003">Cell membrane</keyword>
<evidence type="ECO:0000313" key="9">
    <source>
        <dbReference type="Proteomes" id="UP001319200"/>
    </source>
</evidence>